<proteinExistence type="predicted"/>
<name>A0ABD4E763_9BURK</name>
<feature type="domain" description="Shedu protein SduA C-terminal" evidence="1">
    <location>
        <begin position="199"/>
        <end position="373"/>
    </location>
</feature>
<dbReference type="RefSeq" id="WP_060038930.1">
    <property type="nucleotide sequence ID" value="NZ_LPAD01000039.1"/>
</dbReference>
<accession>A0ABD4E763</accession>
<dbReference type="Pfam" id="PF14082">
    <property type="entry name" value="SduA_C"/>
    <property type="match status" value="1"/>
</dbReference>
<organism evidence="2 3">
    <name type="scientific">Burkholderia ubonensis</name>
    <dbReference type="NCBI Taxonomy" id="101571"/>
    <lineage>
        <taxon>Bacteria</taxon>
        <taxon>Pseudomonadati</taxon>
        <taxon>Pseudomonadota</taxon>
        <taxon>Betaproteobacteria</taxon>
        <taxon>Burkholderiales</taxon>
        <taxon>Burkholderiaceae</taxon>
        <taxon>Burkholderia</taxon>
        <taxon>Burkholderia cepacia complex</taxon>
    </lineage>
</organism>
<evidence type="ECO:0000259" key="1">
    <source>
        <dbReference type="Pfam" id="PF14082"/>
    </source>
</evidence>
<evidence type="ECO:0000313" key="2">
    <source>
        <dbReference type="EMBL" id="KVN88690.1"/>
    </source>
</evidence>
<dbReference type="InterPro" id="IPR025359">
    <property type="entry name" value="SduA_C"/>
</dbReference>
<dbReference type="Proteomes" id="UP000057910">
    <property type="component" value="Unassembled WGS sequence"/>
</dbReference>
<sequence length="401" mass="45291">MDDEEQIHHNKLPGKTYISPRIYIDAHEALRIASKVIDSDGLHYATVKREVVLRRTEKGRTEIIAKFLESTRDLRVLTIQAFNGQTGAPHKTHFSFVGEEIPKLLAFFENIASVEFASQDKINITDTELRRLFLSKEQAASLVHDNQDIFSEVIRQEITKEDVVALGYRKRQVATFAKLLSEPIYFDQVKAAKGVTGNEALWQAFFERNRWIFGYGLSYFFVTGFDNRKLEQVVEGHDLINRGKRADGLMKTKGIVNSLCFVEIKTHTTKLLDSTQYRPGCWAPSKELSGAVAQVQATVASAMRSLSEYIRPTDAHGAPTGEEVFNFKPRAFIVIGSLSEFITEHGVNKDQLRSFELYRNSISSIDILTFDELFERCSFIVRSEAERTSGGTSPHGTENGP</sequence>
<reference evidence="2 3" key="1">
    <citation type="submission" date="2015-11" db="EMBL/GenBank/DDBJ databases">
        <title>Expanding the genomic diversity of Burkholderia species for the development of highly accurate diagnostics.</title>
        <authorList>
            <person name="Sahl J."/>
            <person name="Keim P."/>
            <person name="Wagner D."/>
        </authorList>
    </citation>
    <scope>NUCLEOTIDE SEQUENCE [LARGE SCALE GENOMIC DNA]</scope>
    <source>
        <strain evidence="2 3">MSMB1585WGS</strain>
    </source>
</reference>
<comment type="caution">
    <text evidence="2">The sequence shown here is derived from an EMBL/GenBank/DDBJ whole genome shotgun (WGS) entry which is preliminary data.</text>
</comment>
<gene>
    <name evidence="2" type="ORF">WJ68_05880</name>
</gene>
<evidence type="ECO:0000313" key="3">
    <source>
        <dbReference type="Proteomes" id="UP000057910"/>
    </source>
</evidence>
<protein>
    <recommendedName>
        <fullName evidence="1">Shedu protein SduA C-terminal domain-containing protein</fullName>
    </recommendedName>
</protein>
<dbReference type="AlphaFoldDB" id="A0ABD4E763"/>
<dbReference type="EMBL" id="LPAD01000039">
    <property type="protein sequence ID" value="KVN88690.1"/>
    <property type="molecule type" value="Genomic_DNA"/>
</dbReference>